<keyword evidence="3" id="KW-1185">Reference proteome</keyword>
<evidence type="ECO:0000256" key="1">
    <source>
        <dbReference type="SAM" id="Phobius"/>
    </source>
</evidence>
<dbReference type="RefSeq" id="WP_310917487.1">
    <property type="nucleotide sequence ID" value="NZ_JAMQON010000001.1"/>
</dbReference>
<feature type="transmembrane region" description="Helical" evidence="1">
    <location>
        <begin position="12"/>
        <end position="32"/>
    </location>
</feature>
<reference evidence="2 3" key="1">
    <citation type="submission" date="2022-06" db="EMBL/GenBank/DDBJ databases">
        <title>Haloarcula sp. a new haloarchaeum isolate from saline soil.</title>
        <authorList>
            <person name="Strakova D."/>
            <person name="Galisteo C."/>
            <person name="Sanchez-Porro C."/>
            <person name="Ventosa A."/>
        </authorList>
    </citation>
    <scope>NUCLEOTIDE SEQUENCE [LARGE SCALE GENOMIC DNA]</scope>
    <source>
        <strain evidence="2 3">S1CR25-12</strain>
    </source>
</reference>
<dbReference type="InterPro" id="IPR055709">
    <property type="entry name" value="DUF7285"/>
</dbReference>
<sequence length="129" mass="13384">MSRSSDRAATEPLAALVAVIAVSTGVALYAGALDDTLSRATGDRDVATPTADAVERRLTAAGLVDPARVDDSLTAVPSGYEGNVTLRAENRWSAGPTPPARADTDSRTVSVALGPATVRRGRLRVAVWR</sequence>
<comment type="caution">
    <text evidence="2">The sequence shown here is derived from an EMBL/GenBank/DDBJ whole genome shotgun (WGS) entry which is preliminary data.</text>
</comment>
<evidence type="ECO:0000313" key="3">
    <source>
        <dbReference type="Proteomes" id="UP001259659"/>
    </source>
</evidence>
<gene>
    <name evidence="2" type="ORF">NDI56_00715</name>
</gene>
<evidence type="ECO:0000313" key="2">
    <source>
        <dbReference type="EMBL" id="MDS0257924.1"/>
    </source>
</evidence>
<proteinExistence type="predicted"/>
<dbReference type="Pfam" id="PF23956">
    <property type="entry name" value="DUF7285"/>
    <property type="match status" value="1"/>
</dbReference>
<evidence type="ECO:0008006" key="4">
    <source>
        <dbReference type="Google" id="ProtNLM"/>
    </source>
</evidence>
<keyword evidence="1" id="KW-1133">Transmembrane helix</keyword>
<dbReference type="EMBL" id="JAMQON010000001">
    <property type="protein sequence ID" value="MDS0257924.1"/>
    <property type="molecule type" value="Genomic_DNA"/>
</dbReference>
<accession>A0ABU2F6N8</accession>
<name>A0ABU2F6N8_9EURY</name>
<keyword evidence="1" id="KW-0472">Membrane</keyword>
<keyword evidence="1" id="KW-0812">Transmembrane</keyword>
<protein>
    <recommendedName>
        <fullName evidence="4">Type IV pilin</fullName>
    </recommendedName>
</protein>
<dbReference type="Proteomes" id="UP001259659">
    <property type="component" value="Unassembled WGS sequence"/>
</dbReference>
<organism evidence="2 3">
    <name type="scientific">Haloarcula saliterrae</name>
    <dbReference type="NCBI Taxonomy" id="2950534"/>
    <lineage>
        <taxon>Archaea</taxon>
        <taxon>Methanobacteriati</taxon>
        <taxon>Methanobacteriota</taxon>
        <taxon>Stenosarchaea group</taxon>
        <taxon>Halobacteria</taxon>
        <taxon>Halobacteriales</taxon>
        <taxon>Haloarculaceae</taxon>
        <taxon>Haloarcula</taxon>
    </lineage>
</organism>